<dbReference type="GO" id="GO:0016746">
    <property type="term" value="F:acyltransferase activity"/>
    <property type="evidence" value="ECO:0007669"/>
    <property type="project" value="UniProtKB-KW"/>
</dbReference>
<proteinExistence type="inferred from homology"/>
<keyword evidence="2 5" id="KW-0012">Acyltransferase</keyword>
<feature type="domain" description="N-acetyltransferase" evidence="4">
    <location>
        <begin position="12"/>
        <end position="179"/>
    </location>
</feature>
<dbReference type="InterPro" id="IPR051531">
    <property type="entry name" value="N-acetyltransferase"/>
</dbReference>
<dbReference type="Pfam" id="PF13302">
    <property type="entry name" value="Acetyltransf_3"/>
    <property type="match status" value="1"/>
</dbReference>
<evidence type="ECO:0000259" key="4">
    <source>
        <dbReference type="PROSITE" id="PS51186"/>
    </source>
</evidence>
<gene>
    <name evidence="5" type="ORF">ACFO9K_23080</name>
</gene>
<evidence type="ECO:0000256" key="1">
    <source>
        <dbReference type="ARBA" id="ARBA00022679"/>
    </source>
</evidence>
<organism evidence="5 6">
    <name type="scientific">Halorussus aquaticus</name>
    <dbReference type="NCBI Taxonomy" id="2953748"/>
    <lineage>
        <taxon>Archaea</taxon>
        <taxon>Methanobacteriati</taxon>
        <taxon>Methanobacteriota</taxon>
        <taxon>Stenosarchaea group</taxon>
        <taxon>Halobacteria</taxon>
        <taxon>Halobacteriales</taxon>
        <taxon>Haladaptataceae</taxon>
        <taxon>Halorussus</taxon>
    </lineage>
</organism>
<dbReference type="AlphaFoldDB" id="A0ABD5Q916"/>
<comment type="caution">
    <text evidence="5">The sequence shown here is derived from an EMBL/GenBank/DDBJ whole genome shotgun (WGS) entry which is preliminary data.</text>
</comment>
<sequence>MPGQLVENGERISLRTVEREDAEFLQLAHANPELRYPLGISMHRNRHQMEEVLEGHIENQNNANFLVCLDHDDAESGYPSADEVTPIGAVDVVNVNATRPELQGWFLPEHHNQGYAKECLELLIDYVFRTFNSHGVYMETYDHNVPIQRLAEIFGFTEEGRKREAEFVDGEYRDEIQYGLLRREWEEES</sequence>
<dbReference type="SUPFAM" id="SSF55729">
    <property type="entry name" value="Acyl-CoA N-acyltransferases (Nat)"/>
    <property type="match status" value="1"/>
</dbReference>
<dbReference type="PANTHER" id="PTHR43792:SF8">
    <property type="entry name" value="[RIBOSOMAL PROTEIN US5]-ALANINE N-ACETYLTRANSFERASE"/>
    <property type="match status" value="1"/>
</dbReference>
<dbReference type="GeneID" id="73047644"/>
<comment type="similarity">
    <text evidence="3">Belongs to the acetyltransferase family. RimJ subfamily.</text>
</comment>
<evidence type="ECO:0000313" key="6">
    <source>
        <dbReference type="Proteomes" id="UP001595945"/>
    </source>
</evidence>
<reference evidence="5 6" key="1">
    <citation type="journal article" date="2019" name="Int. J. Syst. Evol. Microbiol.">
        <title>The Global Catalogue of Microorganisms (GCM) 10K type strain sequencing project: providing services to taxonomists for standard genome sequencing and annotation.</title>
        <authorList>
            <consortium name="The Broad Institute Genomics Platform"/>
            <consortium name="The Broad Institute Genome Sequencing Center for Infectious Disease"/>
            <person name="Wu L."/>
            <person name="Ma J."/>
        </authorList>
    </citation>
    <scope>NUCLEOTIDE SEQUENCE [LARGE SCALE GENOMIC DNA]</scope>
    <source>
        <strain evidence="5 6">XZYJ18</strain>
    </source>
</reference>
<protein>
    <submittedName>
        <fullName evidence="5">GNAT family N-acetyltransferase</fullName>
        <ecNumber evidence="5">2.3.-.-</ecNumber>
    </submittedName>
</protein>
<accession>A0ABD5Q916</accession>
<dbReference type="PROSITE" id="PS51186">
    <property type="entry name" value="GNAT"/>
    <property type="match status" value="1"/>
</dbReference>
<name>A0ABD5Q916_9EURY</name>
<keyword evidence="1 5" id="KW-0808">Transferase</keyword>
<keyword evidence="6" id="KW-1185">Reference proteome</keyword>
<dbReference type="PANTHER" id="PTHR43792">
    <property type="entry name" value="GNAT FAMILY, PUTATIVE (AFU_ORTHOLOGUE AFUA_3G00765)-RELATED-RELATED"/>
    <property type="match status" value="1"/>
</dbReference>
<dbReference type="Gene3D" id="3.40.630.30">
    <property type="match status" value="1"/>
</dbReference>
<evidence type="ECO:0000256" key="2">
    <source>
        <dbReference type="ARBA" id="ARBA00023315"/>
    </source>
</evidence>
<evidence type="ECO:0000313" key="5">
    <source>
        <dbReference type="EMBL" id="MFC4827130.1"/>
    </source>
</evidence>
<dbReference type="RefSeq" id="WP_254270558.1">
    <property type="nucleotide sequence ID" value="NZ_CP100402.1"/>
</dbReference>
<evidence type="ECO:0000256" key="3">
    <source>
        <dbReference type="ARBA" id="ARBA00038502"/>
    </source>
</evidence>
<dbReference type="EC" id="2.3.-.-" evidence="5"/>
<dbReference type="Proteomes" id="UP001595945">
    <property type="component" value="Unassembled WGS sequence"/>
</dbReference>
<dbReference type="InterPro" id="IPR016181">
    <property type="entry name" value="Acyl_CoA_acyltransferase"/>
</dbReference>
<dbReference type="EMBL" id="JBHSHT010000005">
    <property type="protein sequence ID" value="MFC4827130.1"/>
    <property type="molecule type" value="Genomic_DNA"/>
</dbReference>
<dbReference type="InterPro" id="IPR000182">
    <property type="entry name" value="GNAT_dom"/>
</dbReference>